<accession>A0A9D8Q148</accession>
<name>A0A9D8Q148_9GAMM</name>
<keyword evidence="2 7" id="KW-0813">Transport</keyword>
<protein>
    <submittedName>
        <fullName evidence="8">TonB-dependent receptor</fullName>
    </submittedName>
</protein>
<dbReference type="GO" id="GO:0009279">
    <property type="term" value="C:cell outer membrane"/>
    <property type="evidence" value="ECO:0007669"/>
    <property type="project" value="UniProtKB-SubCell"/>
</dbReference>
<evidence type="ECO:0000256" key="3">
    <source>
        <dbReference type="ARBA" id="ARBA00022452"/>
    </source>
</evidence>
<evidence type="ECO:0000256" key="1">
    <source>
        <dbReference type="ARBA" id="ARBA00004571"/>
    </source>
</evidence>
<dbReference type="InterPro" id="IPR039426">
    <property type="entry name" value="TonB-dep_rcpt-like"/>
</dbReference>
<comment type="subcellular location">
    <subcellularLocation>
        <location evidence="1 7">Cell outer membrane</location>
        <topology evidence="1 7">Multi-pass membrane protein</topology>
    </subcellularLocation>
</comment>
<sequence length="65" mass="6998">DPYATVDLRGEYRLNGQVSVFAEVTNLFDKTYAGSTLIVDQARPDQAAFLPGDGRAFGGGISLKF</sequence>
<dbReference type="SUPFAM" id="SSF56935">
    <property type="entry name" value="Porins"/>
    <property type="match status" value="1"/>
</dbReference>
<organism evidence="8 9">
    <name type="scientific">Stenotrophomonas nitritireducens</name>
    <dbReference type="NCBI Taxonomy" id="83617"/>
    <lineage>
        <taxon>Bacteria</taxon>
        <taxon>Pseudomonadati</taxon>
        <taxon>Pseudomonadota</taxon>
        <taxon>Gammaproteobacteria</taxon>
        <taxon>Lysobacterales</taxon>
        <taxon>Lysobacteraceae</taxon>
        <taxon>Stenotrophomonas</taxon>
    </lineage>
</organism>
<keyword evidence="6 7" id="KW-0998">Cell outer membrane</keyword>
<dbReference type="EMBL" id="JAFKMG010000765">
    <property type="protein sequence ID" value="MBN8799346.1"/>
    <property type="molecule type" value="Genomic_DNA"/>
</dbReference>
<keyword evidence="4 7" id="KW-0812">Transmembrane</keyword>
<evidence type="ECO:0000256" key="5">
    <source>
        <dbReference type="ARBA" id="ARBA00023136"/>
    </source>
</evidence>
<feature type="non-terminal residue" evidence="8">
    <location>
        <position position="1"/>
    </location>
</feature>
<dbReference type="Gene3D" id="2.40.170.20">
    <property type="entry name" value="TonB-dependent receptor, beta-barrel domain"/>
    <property type="match status" value="1"/>
</dbReference>
<evidence type="ECO:0000313" key="8">
    <source>
        <dbReference type="EMBL" id="MBN8799346.1"/>
    </source>
</evidence>
<evidence type="ECO:0000256" key="7">
    <source>
        <dbReference type="PROSITE-ProRule" id="PRU01360"/>
    </source>
</evidence>
<evidence type="ECO:0000313" key="9">
    <source>
        <dbReference type="Proteomes" id="UP000664815"/>
    </source>
</evidence>
<dbReference type="Proteomes" id="UP000664815">
    <property type="component" value="Unassembled WGS sequence"/>
</dbReference>
<dbReference type="PROSITE" id="PS52016">
    <property type="entry name" value="TONB_DEPENDENT_REC_3"/>
    <property type="match status" value="1"/>
</dbReference>
<evidence type="ECO:0000256" key="4">
    <source>
        <dbReference type="ARBA" id="ARBA00022692"/>
    </source>
</evidence>
<keyword evidence="3 7" id="KW-1134">Transmembrane beta strand</keyword>
<reference evidence="8" key="1">
    <citation type="submission" date="2021-02" db="EMBL/GenBank/DDBJ databases">
        <title>Thiocyanate and organic carbon inputs drive convergent selection for specific autotrophic Afipia and Thiobacillus strains within complex microbiomes.</title>
        <authorList>
            <person name="Huddy R.J."/>
            <person name="Sachdeva R."/>
            <person name="Kadzinga F."/>
            <person name="Kantor R.S."/>
            <person name="Harrison S.T.L."/>
            <person name="Banfield J.F."/>
        </authorList>
    </citation>
    <scope>NUCLEOTIDE SEQUENCE</scope>
    <source>
        <strain evidence="8">SCN18_10_11_15_R1_P_69_7</strain>
    </source>
</reference>
<keyword evidence="8" id="KW-0675">Receptor</keyword>
<evidence type="ECO:0000256" key="2">
    <source>
        <dbReference type="ARBA" id="ARBA00022448"/>
    </source>
</evidence>
<dbReference type="InterPro" id="IPR036942">
    <property type="entry name" value="Beta-barrel_TonB_sf"/>
</dbReference>
<proteinExistence type="inferred from homology"/>
<evidence type="ECO:0000256" key="6">
    <source>
        <dbReference type="ARBA" id="ARBA00023237"/>
    </source>
</evidence>
<gene>
    <name evidence="8" type="ORF">J0H45_08315</name>
</gene>
<comment type="caution">
    <text evidence="8">The sequence shown here is derived from an EMBL/GenBank/DDBJ whole genome shotgun (WGS) entry which is preliminary data.</text>
</comment>
<comment type="similarity">
    <text evidence="7">Belongs to the TonB-dependent receptor family.</text>
</comment>
<keyword evidence="5 7" id="KW-0472">Membrane</keyword>
<dbReference type="AlphaFoldDB" id="A0A9D8Q148"/>